<evidence type="ECO:0000256" key="2">
    <source>
        <dbReference type="ARBA" id="ARBA00023043"/>
    </source>
</evidence>
<dbReference type="AlphaFoldDB" id="A0AAE8SXA4"/>
<dbReference type="PANTHER" id="PTHR24189">
    <property type="entry name" value="MYOTROPHIN"/>
    <property type="match status" value="1"/>
</dbReference>
<dbReference type="InterPro" id="IPR050745">
    <property type="entry name" value="Multifunctional_regulatory"/>
</dbReference>
<keyword evidence="1" id="KW-0677">Repeat</keyword>
<reference evidence="4" key="1">
    <citation type="submission" date="2018-03" db="EMBL/GenBank/DDBJ databases">
        <authorList>
            <person name="Guldener U."/>
        </authorList>
    </citation>
    <scope>NUCLEOTIDE SEQUENCE</scope>
</reference>
<protein>
    <recommendedName>
        <fullName evidence="6">Ankyrin</fullName>
    </recommendedName>
</protein>
<gene>
    <name evidence="4" type="ORF">DNG_07320</name>
</gene>
<dbReference type="Proteomes" id="UP001187682">
    <property type="component" value="Unassembled WGS sequence"/>
</dbReference>
<evidence type="ECO:0000256" key="1">
    <source>
        <dbReference type="ARBA" id="ARBA00022737"/>
    </source>
</evidence>
<evidence type="ECO:0000313" key="5">
    <source>
        <dbReference type="Proteomes" id="UP001187682"/>
    </source>
</evidence>
<proteinExistence type="predicted"/>
<dbReference type="InterPro" id="IPR002110">
    <property type="entry name" value="Ankyrin_rpt"/>
</dbReference>
<dbReference type="Gene3D" id="1.25.40.20">
    <property type="entry name" value="Ankyrin repeat-containing domain"/>
    <property type="match status" value="1"/>
</dbReference>
<organism evidence="4 5">
    <name type="scientific">Cephalotrichum gorgonifer</name>
    <dbReference type="NCBI Taxonomy" id="2041049"/>
    <lineage>
        <taxon>Eukaryota</taxon>
        <taxon>Fungi</taxon>
        <taxon>Dikarya</taxon>
        <taxon>Ascomycota</taxon>
        <taxon>Pezizomycotina</taxon>
        <taxon>Sordariomycetes</taxon>
        <taxon>Hypocreomycetidae</taxon>
        <taxon>Microascales</taxon>
        <taxon>Microascaceae</taxon>
        <taxon>Cephalotrichum</taxon>
    </lineage>
</organism>
<keyword evidence="2 3" id="KW-0040">ANK repeat</keyword>
<dbReference type="PROSITE" id="PS50088">
    <property type="entry name" value="ANK_REPEAT"/>
    <property type="match status" value="1"/>
</dbReference>
<dbReference type="InterPro" id="IPR036770">
    <property type="entry name" value="Ankyrin_rpt-contain_sf"/>
</dbReference>
<dbReference type="PROSITE" id="PS50297">
    <property type="entry name" value="ANK_REP_REGION"/>
    <property type="match status" value="1"/>
</dbReference>
<evidence type="ECO:0008006" key="6">
    <source>
        <dbReference type="Google" id="ProtNLM"/>
    </source>
</evidence>
<keyword evidence="5" id="KW-1185">Reference proteome</keyword>
<evidence type="ECO:0000256" key="3">
    <source>
        <dbReference type="PROSITE-ProRule" id="PRU00023"/>
    </source>
</evidence>
<dbReference type="PANTHER" id="PTHR24189:SF50">
    <property type="entry name" value="ANKYRIN REPEAT AND SOCS BOX PROTEIN 2"/>
    <property type="match status" value="1"/>
</dbReference>
<evidence type="ECO:0000313" key="4">
    <source>
        <dbReference type="EMBL" id="SPO04635.1"/>
    </source>
</evidence>
<accession>A0AAE8SXA4</accession>
<dbReference type="EMBL" id="ONZQ02000010">
    <property type="protein sequence ID" value="SPO04635.1"/>
    <property type="molecule type" value="Genomic_DNA"/>
</dbReference>
<dbReference type="SMART" id="SM00248">
    <property type="entry name" value="ANK"/>
    <property type="match status" value="4"/>
</dbReference>
<name>A0AAE8SXA4_9PEZI</name>
<comment type="caution">
    <text evidence="4">The sequence shown here is derived from an EMBL/GenBank/DDBJ whole genome shotgun (WGS) entry which is preliminary data.</text>
</comment>
<dbReference type="SUPFAM" id="SSF48403">
    <property type="entry name" value="Ankyrin repeat"/>
    <property type="match status" value="1"/>
</dbReference>
<sequence>MPYRTRHGPPCPSAPAIFRYRPETRIAFRNTLLWLGEEYKARVEAFEKRTKEAKTPFDQADRQEWDDLLARKEDCEDARCAPCRREVEGYFASLPPLPPLPPLAKSSLWFTTTNLSHYEPSVVRPFYVACHEGQLDKVREWMARKDVLKPIGLRDGLDCAAMGNQVHVVRFLLEEGIPLSSQAVVAACNNLSLPLFELFFEYGYHPNQQVPSYRGVCGTSLMHCLASEPLTRFLLEKGADPNMARFMDGRNAIYSPRSTPPLDRRSGLPLDIAVEKASLGVVQMLLEHGAKPKYSRPLERIVRRRPDHFPTDTDEWRPLMVLLLQYGADVNAASWGGGTALSAALWKERWDVVEFLLERGADPGKETPCSRENSFKVAAKRAGIEWEETEGLAAYLDWLCESVRRDESEPVPEDIYPSEGVPVSEGVATPAIASAPDGAEKNPLVQVMERMISTRYGEKATKADGV</sequence>
<feature type="repeat" description="ANK" evidence="3">
    <location>
        <begin position="336"/>
        <end position="368"/>
    </location>
</feature>